<dbReference type="Gene3D" id="1.20.5.1160">
    <property type="entry name" value="Vasodilator-stimulated phosphoprotein"/>
    <property type="match status" value="1"/>
</dbReference>
<dbReference type="FunFam" id="1.20.5.1160:FF:000001">
    <property type="entry name" value="Keratin type II"/>
    <property type="match status" value="1"/>
</dbReference>
<dbReference type="STRING" id="75743.A0A401QJD3"/>
<dbReference type="GO" id="GO:0005882">
    <property type="term" value="C:intermediate filament"/>
    <property type="evidence" value="ECO:0007669"/>
    <property type="project" value="UniProtKB-KW"/>
</dbReference>
<gene>
    <name evidence="9" type="ORF">scyTo_0026190</name>
</gene>
<dbReference type="GO" id="GO:0005737">
    <property type="term" value="C:cytoplasm"/>
    <property type="evidence" value="ECO:0007669"/>
    <property type="project" value="UniProtKB-SubCell"/>
</dbReference>
<dbReference type="PANTHER" id="PTHR45652:SF8">
    <property type="entry name" value="NEUROFILAMENT LIGHT POLYPEPTIDE"/>
    <property type="match status" value="1"/>
</dbReference>
<dbReference type="GO" id="GO:0030424">
    <property type="term" value="C:axon"/>
    <property type="evidence" value="ECO:0007669"/>
    <property type="project" value="TreeGrafter"/>
</dbReference>
<proteinExistence type="inferred from homology"/>
<comment type="subcellular location">
    <subcellularLocation>
        <location evidence="1">Cytoplasm</location>
    </subcellularLocation>
</comment>
<dbReference type="Pfam" id="PF04732">
    <property type="entry name" value="Filament_head"/>
    <property type="match status" value="1"/>
</dbReference>
<dbReference type="AlphaFoldDB" id="A0A401QJD3"/>
<dbReference type="GO" id="GO:0099160">
    <property type="term" value="C:postsynaptic intermediate filament cytoskeleton"/>
    <property type="evidence" value="ECO:0007669"/>
    <property type="project" value="TreeGrafter"/>
</dbReference>
<dbReference type="GO" id="GO:0099184">
    <property type="term" value="F:structural constituent of postsynaptic intermediate filament cytoskeleton"/>
    <property type="evidence" value="ECO:0007669"/>
    <property type="project" value="TreeGrafter"/>
</dbReference>
<dbReference type="PROSITE" id="PS51842">
    <property type="entry name" value="IF_ROD_2"/>
    <property type="match status" value="1"/>
</dbReference>
<protein>
    <recommendedName>
        <fullName evidence="8">IF rod domain-containing protein</fullName>
    </recommendedName>
</protein>
<evidence type="ECO:0000313" key="10">
    <source>
        <dbReference type="Proteomes" id="UP000288216"/>
    </source>
</evidence>
<sequence>MSSVSYESFLHTPRRRYGDSLAPRLYGGAVQHFRSSSSSGGAKAAFSTYSSPCYPARRAAGSSSLLYSSLDTFDLSQASAVSSELKAVRSHERAQLQELNDRFASFIERVHELEQQNRVLEAELSLLQHRHGGPSRLRALYEQEVRELRAALEEARQERQAAQGDRELLEGSLKKLQARLEEELLAREEAEGRLLEARKGWDEAALGRAELDKRLDSLLDELAFLKKVHEEEVAELQAHCQDAQVSVELEVGKPDLSAALRDIRCQYEKVAAKNMQAAEDWYKSRFALMSENASKDSDATKQARDEVLEYRRQVKAKSLEIDGVRGMNEALERQLQELDDKQGGEISALQVRRGERGTEGHSETQRQRQRERERDRDRERERETDRQTDRERERQTQRKTLRGTERDREREGQTDTEW</sequence>
<feature type="coiled-coil region" evidence="6">
    <location>
        <begin position="96"/>
        <end position="246"/>
    </location>
</feature>
<dbReference type="SUPFAM" id="SSF64593">
    <property type="entry name" value="Intermediate filament protein, coiled coil region"/>
    <property type="match status" value="1"/>
</dbReference>
<dbReference type="InterPro" id="IPR050405">
    <property type="entry name" value="Intermediate_filament"/>
</dbReference>
<dbReference type="PANTHER" id="PTHR45652">
    <property type="entry name" value="GLIAL FIBRILLARY ACIDIC PROTEIN"/>
    <property type="match status" value="1"/>
</dbReference>
<evidence type="ECO:0000256" key="7">
    <source>
        <dbReference type="SAM" id="MobiDB-lite"/>
    </source>
</evidence>
<feature type="region of interest" description="Disordered" evidence="7">
    <location>
        <begin position="336"/>
        <end position="418"/>
    </location>
</feature>
<dbReference type="Gene3D" id="1.20.5.500">
    <property type="entry name" value="Single helix bin"/>
    <property type="match status" value="1"/>
</dbReference>
<evidence type="ECO:0000256" key="5">
    <source>
        <dbReference type="ARBA" id="ARBA00061646"/>
    </source>
</evidence>
<dbReference type="Proteomes" id="UP000288216">
    <property type="component" value="Unassembled WGS sequence"/>
</dbReference>
<evidence type="ECO:0000256" key="2">
    <source>
        <dbReference type="ARBA" id="ARBA00022490"/>
    </source>
</evidence>
<comment type="caution">
    <text evidence="9">The sequence shown here is derived from an EMBL/GenBank/DDBJ whole genome shotgun (WGS) entry which is preliminary data.</text>
</comment>
<evidence type="ECO:0000313" key="9">
    <source>
        <dbReference type="EMBL" id="GCB85487.1"/>
    </source>
</evidence>
<dbReference type="InterPro" id="IPR006821">
    <property type="entry name" value="Intermed_filament_DNA-bd"/>
</dbReference>
<dbReference type="Pfam" id="PF00038">
    <property type="entry name" value="Filament"/>
    <property type="match status" value="1"/>
</dbReference>
<accession>A0A401QJD3</accession>
<evidence type="ECO:0000256" key="1">
    <source>
        <dbReference type="ARBA" id="ARBA00004496"/>
    </source>
</evidence>
<evidence type="ECO:0000256" key="6">
    <source>
        <dbReference type="SAM" id="Coils"/>
    </source>
</evidence>
<dbReference type="FunFam" id="1.20.5.500:FF:000001">
    <property type="entry name" value="Type II keratin 23"/>
    <property type="match status" value="1"/>
</dbReference>
<dbReference type="OrthoDB" id="2441647at2759"/>
<evidence type="ECO:0000256" key="4">
    <source>
        <dbReference type="ARBA" id="ARBA00023054"/>
    </source>
</evidence>
<comment type="similarity">
    <text evidence="5">Belongs to the intermediate filament family.</text>
</comment>
<feature type="domain" description="IF rod" evidence="8">
    <location>
        <begin position="92"/>
        <end position="338"/>
    </location>
</feature>
<keyword evidence="3" id="KW-0403">Intermediate filament</keyword>
<feature type="compositionally biased region" description="Basic and acidic residues" evidence="7">
    <location>
        <begin position="352"/>
        <end position="418"/>
    </location>
</feature>
<organism evidence="9 10">
    <name type="scientific">Scyliorhinus torazame</name>
    <name type="common">Cloudy catshark</name>
    <name type="synonym">Catulus torazame</name>
    <dbReference type="NCBI Taxonomy" id="75743"/>
    <lineage>
        <taxon>Eukaryota</taxon>
        <taxon>Metazoa</taxon>
        <taxon>Chordata</taxon>
        <taxon>Craniata</taxon>
        <taxon>Vertebrata</taxon>
        <taxon>Chondrichthyes</taxon>
        <taxon>Elasmobranchii</taxon>
        <taxon>Galeomorphii</taxon>
        <taxon>Galeoidea</taxon>
        <taxon>Carcharhiniformes</taxon>
        <taxon>Scyliorhinidae</taxon>
        <taxon>Scyliorhinus</taxon>
    </lineage>
</organism>
<name>A0A401QJD3_SCYTO</name>
<evidence type="ECO:0000259" key="8">
    <source>
        <dbReference type="PROSITE" id="PS51842"/>
    </source>
</evidence>
<evidence type="ECO:0000256" key="3">
    <source>
        <dbReference type="ARBA" id="ARBA00022754"/>
    </source>
</evidence>
<keyword evidence="10" id="KW-1185">Reference proteome</keyword>
<dbReference type="SMART" id="SM01391">
    <property type="entry name" value="Filament"/>
    <property type="match status" value="1"/>
</dbReference>
<dbReference type="OMA" id="KMREECT"/>
<keyword evidence="2" id="KW-0963">Cytoplasm</keyword>
<keyword evidence="4 6" id="KW-0175">Coiled coil</keyword>
<feature type="non-terminal residue" evidence="9">
    <location>
        <position position="418"/>
    </location>
</feature>
<dbReference type="GO" id="GO:0033693">
    <property type="term" value="P:neurofilament bundle assembly"/>
    <property type="evidence" value="ECO:0007669"/>
    <property type="project" value="TreeGrafter"/>
</dbReference>
<dbReference type="EMBL" id="BFAA01168327">
    <property type="protein sequence ID" value="GCB85487.1"/>
    <property type="molecule type" value="Genomic_DNA"/>
</dbReference>
<reference evidence="9 10" key="1">
    <citation type="journal article" date="2018" name="Nat. Ecol. Evol.">
        <title>Shark genomes provide insights into elasmobranch evolution and the origin of vertebrates.</title>
        <authorList>
            <person name="Hara Y"/>
            <person name="Yamaguchi K"/>
            <person name="Onimaru K"/>
            <person name="Kadota M"/>
            <person name="Koyanagi M"/>
            <person name="Keeley SD"/>
            <person name="Tatsumi K"/>
            <person name="Tanaka K"/>
            <person name="Motone F"/>
            <person name="Kageyama Y"/>
            <person name="Nozu R"/>
            <person name="Adachi N"/>
            <person name="Nishimura O"/>
            <person name="Nakagawa R"/>
            <person name="Tanegashima C"/>
            <person name="Kiyatake I"/>
            <person name="Matsumoto R"/>
            <person name="Murakumo K"/>
            <person name="Nishida K"/>
            <person name="Terakita A"/>
            <person name="Kuratani S"/>
            <person name="Sato K"/>
            <person name="Hyodo S Kuraku.S."/>
        </authorList>
    </citation>
    <scope>NUCLEOTIDE SEQUENCE [LARGE SCALE GENOMIC DNA]</scope>
</reference>
<dbReference type="InterPro" id="IPR039008">
    <property type="entry name" value="IF_rod_dom"/>
</dbReference>